<evidence type="ECO:0000313" key="6">
    <source>
        <dbReference type="EMBL" id="CAA9380914.1"/>
    </source>
</evidence>
<name>A0A6J4N8B4_9BACT</name>
<sequence>MRNALMLLGFVAVLGSAGRAAENAPGRWTEEKANAWSQKTGWLVGANYAPGYAINQLEMWQADTFDPAAIDRELKWAADLGFNSMRVFLHHLLWEQDKEGFLKRMDQFLGICQKHKIGVMFVLFDSVWDPEPKLGKQRPPQKGVHNSGWVQSPGKADLLDESRHKLLEEYVKGVVGRFKDDARVHVWDIWNEPDNQNDNSYGKNKLKTEPPGKVEASRKLLIKSFGWAREANPSQPLTSGPWIGKKDWQKDKLSPTEEAQVGHSDVVTFHTYGKPDDVARWVSYYKKFNRPLLCTEFMARPQGSTFDPVLGYFKEQNVGAYCWGFVAGKSNTIFAWKTWQEPEPKDEPTVWFHDIFRLDGSPFDPKEVEYIKRVTGKSAAAK</sequence>
<organism evidence="6">
    <name type="scientific">uncultured Phycisphaerae bacterium</name>
    <dbReference type="NCBI Taxonomy" id="904963"/>
    <lineage>
        <taxon>Bacteria</taxon>
        <taxon>Pseudomonadati</taxon>
        <taxon>Planctomycetota</taxon>
        <taxon>Phycisphaerae</taxon>
        <taxon>environmental samples</taxon>
    </lineage>
</organism>
<dbReference type="GO" id="GO:0004553">
    <property type="term" value="F:hydrolase activity, hydrolyzing O-glycosyl compounds"/>
    <property type="evidence" value="ECO:0007669"/>
    <property type="project" value="InterPro"/>
</dbReference>
<keyword evidence="3" id="KW-0624">Polysaccharide degradation</keyword>
<accession>A0A6J4N8B4</accession>
<feature type="domain" description="GH10" evidence="5">
    <location>
        <begin position="149"/>
        <end position="238"/>
    </location>
</feature>
<dbReference type="Gene3D" id="3.20.20.80">
    <property type="entry name" value="Glycosidases"/>
    <property type="match status" value="1"/>
</dbReference>
<dbReference type="Pfam" id="PF00331">
    <property type="entry name" value="Glyco_hydro_10"/>
    <property type="match status" value="1"/>
</dbReference>
<reference evidence="6" key="1">
    <citation type="submission" date="2020-02" db="EMBL/GenBank/DDBJ databases">
        <authorList>
            <person name="Meier V. D."/>
        </authorList>
    </citation>
    <scope>NUCLEOTIDE SEQUENCE</scope>
    <source>
        <strain evidence="6">AVDCRST_MAG64</strain>
    </source>
</reference>
<dbReference type="GO" id="GO:0000272">
    <property type="term" value="P:polysaccharide catabolic process"/>
    <property type="evidence" value="ECO:0007669"/>
    <property type="project" value="UniProtKB-KW"/>
</dbReference>
<evidence type="ECO:0000256" key="1">
    <source>
        <dbReference type="ARBA" id="ARBA00022801"/>
    </source>
</evidence>
<keyword evidence="2" id="KW-0119">Carbohydrate metabolism</keyword>
<evidence type="ECO:0000256" key="3">
    <source>
        <dbReference type="ARBA" id="ARBA00023326"/>
    </source>
</evidence>
<dbReference type="InterPro" id="IPR017853">
    <property type="entry name" value="GH"/>
</dbReference>
<feature type="chain" id="PRO_5026734586" evidence="4">
    <location>
        <begin position="21"/>
        <end position="382"/>
    </location>
</feature>
<evidence type="ECO:0000256" key="2">
    <source>
        <dbReference type="ARBA" id="ARBA00023277"/>
    </source>
</evidence>
<dbReference type="AlphaFoldDB" id="A0A6J4N8B4"/>
<protein>
    <submittedName>
        <fullName evidence="6">GH5_13 / GH5 / GH5_19</fullName>
    </submittedName>
</protein>
<proteinExistence type="predicted"/>
<dbReference type="EMBL" id="CADCUQ010000163">
    <property type="protein sequence ID" value="CAA9380914.1"/>
    <property type="molecule type" value="Genomic_DNA"/>
</dbReference>
<evidence type="ECO:0000259" key="5">
    <source>
        <dbReference type="Pfam" id="PF00331"/>
    </source>
</evidence>
<gene>
    <name evidence="6" type="ORF">AVDCRST_MAG64-639</name>
</gene>
<keyword evidence="1" id="KW-0378">Hydrolase</keyword>
<feature type="signal peptide" evidence="4">
    <location>
        <begin position="1"/>
        <end position="20"/>
    </location>
</feature>
<dbReference type="SUPFAM" id="SSF51445">
    <property type="entry name" value="(Trans)glycosidases"/>
    <property type="match status" value="1"/>
</dbReference>
<dbReference type="InterPro" id="IPR001000">
    <property type="entry name" value="GH10_dom"/>
</dbReference>
<keyword evidence="4" id="KW-0732">Signal</keyword>
<evidence type="ECO:0000256" key="4">
    <source>
        <dbReference type="SAM" id="SignalP"/>
    </source>
</evidence>